<accession>A0A2H6KDB8</accession>
<dbReference type="AlphaFoldDB" id="A0A2H6KDB8"/>
<dbReference type="VEuPathDB" id="PiroplasmaDB:BOVATA_024420"/>
<evidence type="ECO:0000313" key="1">
    <source>
        <dbReference type="EMBL" id="GBE60949.1"/>
    </source>
</evidence>
<proteinExistence type="predicted"/>
<gene>
    <name evidence="1" type="ORF">BOVATA_024420</name>
</gene>
<dbReference type="Proteomes" id="UP000236319">
    <property type="component" value="Unassembled WGS sequence"/>
</dbReference>
<dbReference type="RefSeq" id="XP_028867192.1">
    <property type="nucleotide sequence ID" value="XM_029011359.1"/>
</dbReference>
<protein>
    <submittedName>
        <fullName evidence="1">Uncharacterized protein</fullName>
    </submittedName>
</protein>
<organism evidence="1 2">
    <name type="scientific">Babesia ovata</name>
    <dbReference type="NCBI Taxonomy" id="189622"/>
    <lineage>
        <taxon>Eukaryota</taxon>
        <taxon>Sar</taxon>
        <taxon>Alveolata</taxon>
        <taxon>Apicomplexa</taxon>
        <taxon>Aconoidasida</taxon>
        <taxon>Piroplasmida</taxon>
        <taxon>Babesiidae</taxon>
        <taxon>Babesia</taxon>
    </lineage>
</organism>
<keyword evidence="2" id="KW-1185">Reference proteome</keyword>
<comment type="caution">
    <text evidence="1">The sequence shown here is derived from an EMBL/GenBank/DDBJ whole genome shotgun (WGS) entry which is preliminary data.</text>
</comment>
<dbReference type="EMBL" id="BDSA01000002">
    <property type="protein sequence ID" value="GBE60949.1"/>
    <property type="molecule type" value="Genomic_DNA"/>
</dbReference>
<name>A0A2H6KDB8_9APIC</name>
<evidence type="ECO:0000313" key="2">
    <source>
        <dbReference type="Proteomes" id="UP000236319"/>
    </source>
</evidence>
<reference evidence="1 2" key="1">
    <citation type="journal article" date="2017" name="BMC Genomics">
        <title>Whole-genome assembly of Babesia ovata and comparative genomics between closely related pathogens.</title>
        <authorList>
            <person name="Yamagishi J."/>
            <person name="Asada M."/>
            <person name="Hakimi H."/>
            <person name="Tanaka T.Q."/>
            <person name="Sugimoto C."/>
            <person name="Kawazu S."/>
        </authorList>
    </citation>
    <scope>NUCLEOTIDE SEQUENCE [LARGE SCALE GENOMIC DNA]</scope>
    <source>
        <strain evidence="1 2">Miyake</strain>
    </source>
</reference>
<sequence length="252" mass="28631">MAFDSLTRAPRNLKEGIDWLIALRGTDAKKNLTAMGDALHDLLADKPIGKMEFLPLKKVKIFSRDFLMKPSLRDQPFVDELLEKFNAPMDKTDLPLKRLSSSMDSDYFNIIKKKRLQPEAMARFLGLVVYGCDKFLKHMKIPDQYESVYSPEATWDASCAQDPEACAVVFVGIAPMLYAGLRSLKDATKAAAKDESNARARKRLADVLRAVGYKDSERRPHMRISYIFEALSDVDQDVLDILCDFSAFWAFY</sequence>
<dbReference type="GeneID" id="39874719"/>